<comment type="caution">
    <text evidence="2">The sequence shown here is derived from an EMBL/GenBank/DDBJ whole genome shotgun (WGS) entry which is preliminary data.</text>
</comment>
<evidence type="ECO:0000313" key="2">
    <source>
        <dbReference type="EMBL" id="KJZ01176.1"/>
    </source>
</evidence>
<dbReference type="EMBL" id="JXXZ01000004">
    <property type="protein sequence ID" value="KJZ01176.1"/>
    <property type="molecule type" value="Genomic_DNA"/>
</dbReference>
<dbReference type="Proteomes" id="UP000033664">
    <property type="component" value="Unassembled WGS sequence"/>
</dbReference>
<name>A0A0F4PZ63_9GAMM</name>
<reference evidence="2 3" key="1">
    <citation type="journal article" date="2015" name="BMC Genomics">
        <title>Genome mining reveals unlocked bioactive potential of marine Gram-negative bacteria.</title>
        <authorList>
            <person name="Machado H."/>
            <person name="Sonnenschein E.C."/>
            <person name="Melchiorsen J."/>
            <person name="Gram L."/>
        </authorList>
    </citation>
    <scope>NUCLEOTIDE SEQUENCE [LARGE SCALE GENOMIC DNA]</scope>
    <source>
        <strain evidence="2 3">S3137</strain>
    </source>
</reference>
<proteinExistence type="predicted"/>
<dbReference type="AlphaFoldDB" id="A0A0F4PZ63"/>
<feature type="chain" id="PRO_5002474593" evidence="1">
    <location>
        <begin position="23"/>
        <end position="145"/>
    </location>
</feature>
<organism evidence="2 3">
    <name type="scientific">Pseudoalteromonas ruthenica</name>
    <dbReference type="NCBI Taxonomy" id="151081"/>
    <lineage>
        <taxon>Bacteria</taxon>
        <taxon>Pseudomonadati</taxon>
        <taxon>Pseudomonadota</taxon>
        <taxon>Gammaproteobacteria</taxon>
        <taxon>Alteromonadales</taxon>
        <taxon>Pseudoalteromonadaceae</taxon>
        <taxon>Pseudoalteromonas</taxon>
    </lineage>
</organism>
<evidence type="ECO:0000313" key="3">
    <source>
        <dbReference type="Proteomes" id="UP000033664"/>
    </source>
</evidence>
<dbReference type="RefSeq" id="WP_045978138.1">
    <property type="nucleotide sequence ID" value="NZ_JXXY01000001.1"/>
</dbReference>
<accession>A0A0F4PZ63</accession>
<feature type="signal peptide" evidence="1">
    <location>
        <begin position="1"/>
        <end position="22"/>
    </location>
</feature>
<keyword evidence="3" id="KW-1185">Reference proteome</keyword>
<dbReference type="GeneID" id="58227822"/>
<keyword evidence="1" id="KW-0732">Signal</keyword>
<evidence type="ECO:0000256" key="1">
    <source>
        <dbReference type="SAM" id="SignalP"/>
    </source>
</evidence>
<gene>
    <name evidence="2" type="ORF">TW72_04880</name>
</gene>
<sequence>MEKIALVLLPSLLFFASDSVGAEQKNLQLFDTTSVTEVIAKPETFSRKRINLKGFYSRIGQPYLFLSPAHEEIDDTESAISILLVEPKNNLNLMDNCSGNWLEVTGTLVPTVQDVTYRLSYRLAIDKATRLSDYADCFGDTNESE</sequence>
<dbReference type="PATRIC" id="fig|151081.8.peg.142"/>
<protein>
    <submittedName>
        <fullName evidence="2">Uncharacterized protein</fullName>
    </submittedName>
</protein>